<evidence type="ECO:0000256" key="5">
    <source>
        <dbReference type="SAM" id="MobiDB-lite"/>
    </source>
</evidence>
<dbReference type="InterPro" id="IPR036383">
    <property type="entry name" value="TSP1_rpt_sf"/>
</dbReference>
<reference evidence="7" key="1">
    <citation type="journal article" date="2021" name="Sci. Adv.">
        <title>The American lobster genome reveals insights on longevity, neural, and immune adaptations.</title>
        <authorList>
            <person name="Polinski J.M."/>
            <person name="Zimin A.V."/>
            <person name="Clark K.F."/>
            <person name="Kohn A.B."/>
            <person name="Sadowski N."/>
            <person name="Timp W."/>
            <person name="Ptitsyn A."/>
            <person name="Khanna P."/>
            <person name="Romanova D.Y."/>
            <person name="Williams P."/>
            <person name="Greenwood S.J."/>
            <person name="Moroz L.L."/>
            <person name="Walt D.R."/>
            <person name="Bodnar A.G."/>
        </authorList>
    </citation>
    <scope>NUCLEOTIDE SEQUENCE</scope>
    <source>
        <strain evidence="7">GMGI-L3</strain>
    </source>
</reference>
<dbReference type="SUPFAM" id="SSF82895">
    <property type="entry name" value="TSP-1 type 1 repeat"/>
    <property type="match status" value="4"/>
</dbReference>
<dbReference type="Pfam" id="PF19030">
    <property type="entry name" value="TSP1_ADAMTS"/>
    <property type="match status" value="5"/>
</dbReference>
<dbReference type="PANTHER" id="PTHR13723:SF281">
    <property type="entry name" value="PAPILIN"/>
    <property type="match status" value="1"/>
</dbReference>
<dbReference type="FunFam" id="2.20.100.10:FF:000005">
    <property type="entry name" value="ADAM metallopeptidase with thrombospondin type 1 motif 9"/>
    <property type="match status" value="2"/>
</dbReference>
<dbReference type="Gene3D" id="2.20.100.10">
    <property type="entry name" value="Thrombospondin type-1 (TSP1) repeat"/>
    <property type="match status" value="4"/>
</dbReference>
<feature type="region of interest" description="Disordered" evidence="5">
    <location>
        <begin position="7"/>
        <end position="37"/>
    </location>
</feature>
<dbReference type="EMBL" id="JAHLQT010003582">
    <property type="protein sequence ID" value="KAG7176385.1"/>
    <property type="molecule type" value="Genomic_DNA"/>
</dbReference>
<evidence type="ECO:0000256" key="3">
    <source>
        <dbReference type="ARBA" id="ARBA00022729"/>
    </source>
</evidence>
<keyword evidence="2" id="KW-0964">Secreted</keyword>
<feature type="domain" description="PLAC" evidence="6">
    <location>
        <begin position="428"/>
        <end position="465"/>
    </location>
</feature>
<evidence type="ECO:0000313" key="7">
    <source>
        <dbReference type="EMBL" id="KAG7176385.1"/>
    </source>
</evidence>
<dbReference type="Pfam" id="PF08686">
    <property type="entry name" value="PLAC"/>
    <property type="match status" value="1"/>
</dbReference>
<dbReference type="PROSITE" id="PS50092">
    <property type="entry name" value="TSP1"/>
    <property type="match status" value="5"/>
</dbReference>
<dbReference type="GO" id="GO:0030198">
    <property type="term" value="P:extracellular matrix organization"/>
    <property type="evidence" value="ECO:0007669"/>
    <property type="project" value="TreeGrafter"/>
</dbReference>
<keyword evidence="8" id="KW-1185">Reference proteome</keyword>
<dbReference type="GO" id="GO:0006508">
    <property type="term" value="P:proteolysis"/>
    <property type="evidence" value="ECO:0007669"/>
    <property type="project" value="TreeGrafter"/>
</dbReference>
<dbReference type="GO" id="GO:0031012">
    <property type="term" value="C:extracellular matrix"/>
    <property type="evidence" value="ECO:0007669"/>
    <property type="project" value="TreeGrafter"/>
</dbReference>
<comment type="subcellular location">
    <subcellularLocation>
        <location evidence="1">Secreted</location>
    </subcellularLocation>
</comment>
<feature type="compositionally biased region" description="Basic residues" evidence="5">
    <location>
        <begin position="20"/>
        <end position="34"/>
    </location>
</feature>
<dbReference type="SMART" id="SM00209">
    <property type="entry name" value="TSP1"/>
    <property type="match status" value="5"/>
</dbReference>
<dbReference type="PROSITE" id="PS50900">
    <property type="entry name" value="PLAC"/>
    <property type="match status" value="1"/>
</dbReference>
<protein>
    <submittedName>
        <fullName evidence="7">ADAMTS-like protein 4-like</fullName>
    </submittedName>
</protein>
<dbReference type="InterPro" id="IPR050439">
    <property type="entry name" value="ADAMTS_ADAMTS-like"/>
</dbReference>
<keyword evidence="3" id="KW-0732">Signal</keyword>
<name>A0A8J5TKR5_HOMAM</name>
<keyword evidence="4" id="KW-0677">Repeat</keyword>
<accession>A0A8J5TKR5</accession>
<dbReference type="AlphaFoldDB" id="A0A8J5TKR5"/>
<evidence type="ECO:0000256" key="1">
    <source>
        <dbReference type="ARBA" id="ARBA00004613"/>
    </source>
</evidence>
<evidence type="ECO:0000313" key="8">
    <source>
        <dbReference type="Proteomes" id="UP000747542"/>
    </source>
</evidence>
<dbReference type="PANTHER" id="PTHR13723">
    <property type="entry name" value="ADAMTS A DISINTEGRIN AND METALLOPROTEASE WITH THROMBOSPONDIN MOTIFS PROTEASE"/>
    <property type="match status" value="1"/>
</dbReference>
<gene>
    <name evidence="7" type="primary">Adamtsl4-L</name>
    <name evidence="7" type="ORF">Hamer_G009192</name>
</gene>
<comment type="caution">
    <text evidence="7">The sequence shown here is derived from an EMBL/GenBank/DDBJ whole genome shotgun (WGS) entry which is preliminary data.</text>
</comment>
<dbReference type="InterPro" id="IPR000884">
    <property type="entry name" value="TSP1_rpt"/>
</dbReference>
<evidence type="ECO:0000256" key="4">
    <source>
        <dbReference type="ARBA" id="ARBA00022737"/>
    </source>
</evidence>
<organism evidence="7 8">
    <name type="scientific">Homarus americanus</name>
    <name type="common">American lobster</name>
    <dbReference type="NCBI Taxonomy" id="6706"/>
    <lineage>
        <taxon>Eukaryota</taxon>
        <taxon>Metazoa</taxon>
        <taxon>Ecdysozoa</taxon>
        <taxon>Arthropoda</taxon>
        <taxon>Crustacea</taxon>
        <taxon>Multicrustacea</taxon>
        <taxon>Malacostraca</taxon>
        <taxon>Eumalacostraca</taxon>
        <taxon>Eucarida</taxon>
        <taxon>Decapoda</taxon>
        <taxon>Pleocyemata</taxon>
        <taxon>Astacidea</taxon>
        <taxon>Nephropoidea</taxon>
        <taxon>Nephropidae</taxon>
        <taxon>Homarus</taxon>
    </lineage>
</organism>
<dbReference type="GO" id="GO:0004222">
    <property type="term" value="F:metalloendopeptidase activity"/>
    <property type="evidence" value="ECO:0007669"/>
    <property type="project" value="TreeGrafter"/>
</dbReference>
<sequence length="465" mass="50888">MIYEYWHPMGPPNPPPHAHSQGRGRGRGAGHQHRGQSSLQNVLPAYLASSYSEGGGAAGAGPGDYAATLDNRLGLPPATQGVTGQVVDNSVGGAGLQAAPDGARSTTPTWKVWKFTPCSRTCGGGQQQTVYICTGQGGTIMQEEMCQAPKPPPQTVHCNPRPCPPSWQLGEWSQCSASCGTGLMTRTWACVQEVTPTLVRAVPPSTCPSPSRSTMVPLTQPCTLAPCSRWEVTAWTQEKPPKQELCHAHTCAHHTWFYTDWSEECVGGCEGGVQRRRVWCSPGINSVEGECDQQERPPETRPCPRADACAAAWFTGPWTPCSEECGNGTSSREVVCVVFLRGTFRATLDIECNADLRPNNTQPCNPDPCPPHWYYTDWSQCSRTCGRGSRTRSVQCLDHHQQPSTRCNLAEKPPTTRNCVEQPCNAPSDRNCVDRFKNCVLVQQARLCRYSYYRTVCCASCFQQY</sequence>
<proteinExistence type="predicted"/>
<dbReference type="Proteomes" id="UP000747542">
    <property type="component" value="Unassembled WGS sequence"/>
</dbReference>
<dbReference type="GO" id="GO:0005576">
    <property type="term" value="C:extracellular region"/>
    <property type="evidence" value="ECO:0007669"/>
    <property type="project" value="UniProtKB-SubCell"/>
</dbReference>
<evidence type="ECO:0000256" key="2">
    <source>
        <dbReference type="ARBA" id="ARBA00022525"/>
    </source>
</evidence>
<dbReference type="InterPro" id="IPR010909">
    <property type="entry name" value="PLAC"/>
</dbReference>
<evidence type="ECO:0000259" key="6">
    <source>
        <dbReference type="PROSITE" id="PS50900"/>
    </source>
</evidence>